<gene>
    <name evidence="1" type="ORF">P5673_029536</name>
</gene>
<dbReference type="EMBL" id="JARQWQ010000118">
    <property type="protein sequence ID" value="KAK2549931.1"/>
    <property type="molecule type" value="Genomic_DNA"/>
</dbReference>
<keyword evidence="2" id="KW-1185">Reference proteome</keyword>
<comment type="caution">
    <text evidence="1">The sequence shown here is derived from an EMBL/GenBank/DDBJ whole genome shotgun (WGS) entry which is preliminary data.</text>
</comment>
<dbReference type="Proteomes" id="UP001249851">
    <property type="component" value="Unassembled WGS sequence"/>
</dbReference>
<proteinExistence type="predicted"/>
<dbReference type="AlphaFoldDB" id="A0AAD9UU16"/>
<evidence type="ECO:0000313" key="2">
    <source>
        <dbReference type="Proteomes" id="UP001249851"/>
    </source>
</evidence>
<protein>
    <submittedName>
        <fullName evidence="1">Uncharacterized protein</fullName>
    </submittedName>
</protein>
<organism evidence="1 2">
    <name type="scientific">Acropora cervicornis</name>
    <name type="common">Staghorn coral</name>
    <dbReference type="NCBI Taxonomy" id="6130"/>
    <lineage>
        <taxon>Eukaryota</taxon>
        <taxon>Metazoa</taxon>
        <taxon>Cnidaria</taxon>
        <taxon>Anthozoa</taxon>
        <taxon>Hexacorallia</taxon>
        <taxon>Scleractinia</taxon>
        <taxon>Astrocoeniina</taxon>
        <taxon>Acroporidae</taxon>
        <taxon>Acropora</taxon>
    </lineage>
</organism>
<accession>A0AAD9UU16</accession>
<evidence type="ECO:0000313" key="1">
    <source>
        <dbReference type="EMBL" id="KAK2549931.1"/>
    </source>
</evidence>
<sequence>MCADTCSKHISSKRQTRDKNYLIRVAVVLQKFPPSSRFFIIHQNQRLDLLSKTQETLFKFATDCKLTDMSSKDEDNGCHVCLILDEKRHGFDDLTDSQSLAGYIHVTGPKFYTLCLPDIREKWFAQFEKMEDYRVHT</sequence>
<reference evidence="1" key="2">
    <citation type="journal article" date="2023" name="Science">
        <title>Genomic signatures of disease resistance in endangered staghorn corals.</title>
        <authorList>
            <person name="Vollmer S.V."/>
            <person name="Selwyn J.D."/>
            <person name="Despard B.A."/>
            <person name="Roesel C.L."/>
        </authorList>
    </citation>
    <scope>NUCLEOTIDE SEQUENCE</scope>
    <source>
        <strain evidence="1">K2</strain>
    </source>
</reference>
<reference evidence="1" key="1">
    <citation type="journal article" date="2023" name="G3 (Bethesda)">
        <title>Whole genome assembly and annotation of the endangered Caribbean coral Acropora cervicornis.</title>
        <authorList>
            <person name="Selwyn J.D."/>
            <person name="Vollmer S.V."/>
        </authorList>
    </citation>
    <scope>NUCLEOTIDE SEQUENCE</scope>
    <source>
        <strain evidence="1">K2</strain>
    </source>
</reference>
<name>A0AAD9UU16_ACRCE</name>